<dbReference type="PIRSF" id="PIRSF029288">
    <property type="entry name" value="SciE_ImpE"/>
    <property type="match status" value="1"/>
</dbReference>
<accession>A0ABV2TF60</accession>
<gene>
    <name evidence="1" type="ORF">ABXR19_00060</name>
</gene>
<comment type="caution">
    <text evidence="1">The sequence shown here is derived from an EMBL/GenBank/DDBJ whole genome shotgun (WGS) entry which is preliminary data.</text>
</comment>
<organism evidence="1 2">
    <name type="scientific">Uliginosibacterium flavum</name>
    <dbReference type="NCBI Taxonomy" id="1396831"/>
    <lineage>
        <taxon>Bacteria</taxon>
        <taxon>Pseudomonadati</taxon>
        <taxon>Pseudomonadota</taxon>
        <taxon>Betaproteobacteria</taxon>
        <taxon>Rhodocyclales</taxon>
        <taxon>Zoogloeaceae</taxon>
        <taxon>Uliginosibacterium</taxon>
    </lineage>
</organism>
<name>A0ABV2TF60_9RHOO</name>
<protein>
    <submittedName>
        <fullName evidence="1">Type VI secretion system accessory protein TagJ</fullName>
    </submittedName>
</protein>
<dbReference type="Gene3D" id="1.25.40.10">
    <property type="entry name" value="Tetratricopeptide repeat domain"/>
    <property type="match status" value="1"/>
</dbReference>
<keyword evidence="2" id="KW-1185">Reference proteome</keyword>
<evidence type="ECO:0000313" key="2">
    <source>
        <dbReference type="Proteomes" id="UP001549691"/>
    </source>
</evidence>
<dbReference type="InterPro" id="IPR011990">
    <property type="entry name" value="TPR-like_helical_dom_sf"/>
</dbReference>
<dbReference type="Proteomes" id="UP001549691">
    <property type="component" value="Unassembled WGS sequence"/>
</dbReference>
<dbReference type="Pfam" id="PF14559">
    <property type="entry name" value="TPR_19"/>
    <property type="match status" value="1"/>
</dbReference>
<evidence type="ECO:0000313" key="1">
    <source>
        <dbReference type="EMBL" id="MET7012565.1"/>
    </source>
</evidence>
<dbReference type="Pfam" id="PF07024">
    <property type="entry name" value="ImpE"/>
    <property type="match status" value="1"/>
</dbReference>
<dbReference type="RefSeq" id="WP_354599030.1">
    <property type="nucleotide sequence ID" value="NZ_JBEWZI010000001.1"/>
</dbReference>
<reference evidence="1 2" key="1">
    <citation type="submission" date="2024-07" db="EMBL/GenBank/DDBJ databases">
        <title>Uliginosibacterium flavum JJ3220;KACC:17644.</title>
        <authorList>
            <person name="Kim M.K."/>
        </authorList>
    </citation>
    <scope>NUCLEOTIDE SEQUENCE [LARGE SCALE GENOMIC DNA]</scope>
    <source>
        <strain evidence="1 2">KACC:17644</strain>
    </source>
</reference>
<sequence>MTSPSEAEISLRAGDPEAALAQLQAQVRANPSDAKLRVFLFQLLSVLGSWERALTQLNVATELDASTLAMAQMYREALNCELLRAEVFAGRKSPLIFGQPEQWLALLIESVLVAGRGDAVAAASLHDQAFDLAPTTSGSIDGQSFNWIADADMRLGPVCEAVINGRYYWLPFCNLMRVDIEAPADLRDLVWLPAHFQFTNGGEAIGVIPTRYPGSELSEDGLIRMARKTDWVEASPGVFHGLGQRLLTCDAGEFALMDVRQILFNPAEDESADEEQGAVDGSANA</sequence>
<proteinExistence type="predicted"/>
<dbReference type="SUPFAM" id="SSF144059">
    <property type="entry name" value="ImpE-like"/>
    <property type="match status" value="1"/>
</dbReference>
<dbReference type="InterPro" id="IPR009211">
    <property type="entry name" value="TagJ"/>
</dbReference>
<dbReference type="EMBL" id="JBEWZI010000001">
    <property type="protein sequence ID" value="MET7012565.1"/>
    <property type="molecule type" value="Genomic_DNA"/>
</dbReference>